<protein>
    <submittedName>
        <fullName evidence="1">Uncharacterized protein</fullName>
    </submittedName>
</protein>
<dbReference type="RefSeq" id="WP_026848295.1">
    <property type="nucleotide sequence ID" value="NZ_CP011454.1"/>
</dbReference>
<proteinExistence type="predicted"/>
<reference evidence="1 2" key="2">
    <citation type="journal article" date="2016" name="Environ. Microbiol. Rep.">
        <title>Metagenomic evidence for the presence of phototrophic Gemmatimonadetes bacteria in diverse environments.</title>
        <authorList>
            <person name="Zeng Y."/>
            <person name="Baumbach J."/>
            <person name="Barbosa E.G."/>
            <person name="Azevedo V."/>
            <person name="Zhang C."/>
            <person name="Koblizek M."/>
        </authorList>
    </citation>
    <scope>NUCLEOTIDE SEQUENCE [LARGE SCALE GENOMIC DNA]</scope>
    <source>
        <strain evidence="1 2">AP64</strain>
    </source>
</reference>
<dbReference type="Proteomes" id="UP000076404">
    <property type="component" value="Chromosome"/>
</dbReference>
<dbReference type="KEGG" id="gph:GEMMAAP_16630"/>
<dbReference type="EMBL" id="CP011454">
    <property type="protein sequence ID" value="AMW05974.1"/>
    <property type="molecule type" value="Genomic_DNA"/>
</dbReference>
<evidence type="ECO:0000313" key="1">
    <source>
        <dbReference type="EMBL" id="AMW05974.1"/>
    </source>
</evidence>
<dbReference type="OrthoDB" id="128879at2"/>
<gene>
    <name evidence="1" type="ORF">GEMMAAP_16630</name>
</gene>
<dbReference type="InterPro" id="IPR031876">
    <property type="entry name" value="DUF4760"/>
</dbReference>
<evidence type="ECO:0000313" key="2">
    <source>
        <dbReference type="Proteomes" id="UP000076404"/>
    </source>
</evidence>
<organism evidence="1 2">
    <name type="scientific">Gemmatimonas phototrophica</name>
    <dbReference type="NCBI Taxonomy" id="1379270"/>
    <lineage>
        <taxon>Bacteria</taxon>
        <taxon>Pseudomonadati</taxon>
        <taxon>Gemmatimonadota</taxon>
        <taxon>Gemmatimonadia</taxon>
        <taxon>Gemmatimonadales</taxon>
        <taxon>Gemmatimonadaceae</taxon>
        <taxon>Gemmatimonas</taxon>
    </lineage>
</organism>
<keyword evidence="2" id="KW-1185">Reference proteome</keyword>
<accession>A0A143BNH2</accession>
<sequence>MPPKKKHPDHHDADLAIKLYDLRREAVMRESRTAVVARFLPASWDDVLAVTKPEHPLNAAFRQCSTYWEMVYSMARHGVMHGEFMMESSGEGLLLFTRIEPWLDQYRQHIGNPLAFRNAEWVAKETDLGRLIAERFRKRVQAHLAAAKAAQG</sequence>
<name>A0A143BNH2_9BACT</name>
<dbReference type="AlphaFoldDB" id="A0A143BNH2"/>
<dbReference type="STRING" id="1379270.GEMMAAP_16630"/>
<reference evidence="1 2" key="1">
    <citation type="journal article" date="2014" name="Proc. Natl. Acad. Sci. U.S.A.">
        <title>Functional type 2 photosynthetic reaction centers found in the rare bacterial phylum Gemmatimonadetes.</title>
        <authorList>
            <person name="Zeng Y."/>
            <person name="Feng F."/>
            <person name="Medova H."/>
            <person name="Dean J."/>
            <person name="Koblizek M."/>
        </authorList>
    </citation>
    <scope>NUCLEOTIDE SEQUENCE [LARGE SCALE GENOMIC DNA]</scope>
    <source>
        <strain evidence="1 2">AP64</strain>
    </source>
</reference>
<dbReference type="Pfam" id="PF15956">
    <property type="entry name" value="DUF4760"/>
    <property type="match status" value="1"/>
</dbReference>
<dbReference type="eggNOG" id="ENOG5032TX2">
    <property type="taxonomic scope" value="Bacteria"/>
</dbReference>